<dbReference type="EMBL" id="JADEXG010000038">
    <property type="protein sequence ID" value="MBE9078699.1"/>
    <property type="molecule type" value="Genomic_DNA"/>
</dbReference>
<evidence type="ECO:0000313" key="4">
    <source>
        <dbReference type="Proteomes" id="UP000636505"/>
    </source>
</evidence>
<dbReference type="Proteomes" id="UP000636505">
    <property type="component" value="Unassembled WGS sequence"/>
</dbReference>
<accession>A0A8J7AQD2</accession>
<comment type="caution">
    <text evidence="3">The sequence shown here is derived from an EMBL/GenBank/DDBJ whole genome shotgun (WGS) entry which is preliminary data.</text>
</comment>
<keyword evidence="4" id="KW-1185">Reference proteome</keyword>
<name>A0A8J7AQD2_9CYAN</name>
<reference evidence="3" key="1">
    <citation type="submission" date="2020-10" db="EMBL/GenBank/DDBJ databases">
        <authorList>
            <person name="Castelo-Branco R."/>
            <person name="Eusebio N."/>
            <person name="Adriana R."/>
            <person name="Vieira A."/>
            <person name="Brugerolle De Fraissinette N."/>
            <person name="Rezende De Castro R."/>
            <person name="Schneider M.P."/>
            <person name="Vasconcelos V."/>
            <person name="Leao P.N."/>
        </authorList>
    </citation>
    <scope>NUCLEOTIDE SEQUENCE</scope>
    <source>
        <strain evidence="3">LEGE 07310</strain>
    </source>
</reference>
<dbReference type="PROSITE" id="PS51257">
    <property type="entry name" value="PROKAR_LIPOPROTEIN"/>
    <property type="match status" value="1"/>
</dbReference>
<sequence length="188" mass="20360">MKRLPKTIFGLALGLMLVTSCATSPPVAEPEPKPAETEQAEVPADSKAPAAEADKPTAAEPDAAVEPESSEEMTTVSIYVMDDMCNELVSETVQVERDQALSQAVGKVLAEQDYNAFKISGYRVNIDPGSGIAVVDLRLAPESQRKFVSLSSCEQRSLFGSLEETLLQNPDWQVNSVKFTERGEEIVL</sequence>
<evidence type="ECO:0000256" key="1">
    <source>
        <dbReference type="SAM" id="MobiDB-lite"/>
    </source>
</evidence>
<keyword evidence="2" id="KW-0732">Signal</keyword>
<dbReference type="AlphaFoldDB" id="A0A8J7AQD2"/>
<gene>
    <name evidence="3" type="ORF">IQ241_15585</name>
</gene>
<evidence type="ECO:0000256" key="2">
    <source>
        <dbReference type="SAM" id="SignalP"/>
    </source>
</evidence>
<proteinExistence type="predicted"/>
<organism evidence="3 4">
    <name type="scientific">Vasconcelosia minhoensis LEGE 07310</name>
    <dbReference type="NCBI Taxonomy" id="915328"/>
    <lineage>
        <taxon>Bacteria</taxon>
        <taxon>Bacillati</taxon>
        <taxon>Cyanobacteriota</taxon>
        <taxon>Cyanophyceae</taxon>
        <taxon>Nodosilineales</taxon>
        <taxon>Cymatolegaceae</taxon>
        <taxon>Vasconcelosia</taxon>
        <taxon>Vasconcelosia minhoensis</taxon>
    </lineage>
</organism>
<protein>
    <submittedName>
        <fullName evidence="3">Sporulation/spore germination protein</fullName>
    </submittedName>
</protein>
<feature type="chain" id="PRO_5035170090" evidence="2">
    <location>
        <begin position="23"/>
        <end position="188"/>
    </location>
</feature>
<feature type="signal peptide" evidence="2">
    <location>
        <begin position="1"/>
        <end position="22"/>
    </location>
</feature>
<feature type="region of interest" description="Disordered" evidence="1">
    <location>
        <begin position="22"/>
        <end position="72"/>
    </location>
</feature>
<evidence type="ECO:0000313" key="3">
    <source>
        <dbReference type="EMBL" id="MBE9078699.1"/>
    </source>
</evidence>
<dbReference type="RefSeq" id="WP_193908816.1">
    <property type="nucleotide sequence ID" value="NZ_JADEXG010000038.1"/>
</dbReference>